<protein>
    <submittedName>
        <fullName evidence="1">Uncharacterized protein</fullName>
    </submittedName>
</protein>
<sequence>MEKEILVQKIIQIQDELREETDEEKAKEQFARKLADAFEAYLKSLTISITGTSNQGAFTGTGKIQ</sequence>
<organism evidence="1 2">
    <name type="scientific">Elizabethkingia miricola</name>
    <name type="common">Chryseobacterium miricola</name>
    <dbReference type="NCBI Taxonomy" id="172045"/>
    <lineage>
        <taxon>Bacteria</taxon>
        <taxon>Pseudomonadati</taxon>
        <taxon>Bacteroidota</taxon>
        <taxon>Flavobacteriia</taxon>
        <taxon>Flavobacteriales</taxon>
        <taxon>Weeksellaceae</taxon>
        <taxon>Elizabethkingia</taxon>
    </lineage>
</organism>
<name>A0ABY3NBL8_ELIMR</name>
<reference evidence="1 2" key="1">
    <citation type="submission" date="2019-07" db="EMBL/GenBank/DDBJ databases">
        <title>Genomic Encyclopedia of Archaeal and Bacterial Type Strains, Phase II (KMG-II): from individual species to whole genera.</title>
        <authorList>
            <person name="Goeker M."/>
        </authorList>
    </citation>
    <scope>NUCLEOTIDE SEQUENCE [LARGE SCALE GENOMIC DNA]</scope>
    <source>
        <strain evidence="1 2">DSM 14571</strain>
    </source>
</reference>
<proteinExistence type="predicted"/>
<dbReference type="Proteomes" id="UP000324513">
    <property type="component" value="Unassembled WGS sequence"/>
</dbReference>
<keyword evidence="2" id="KW-1185">Reference proteome</keyword>
<dbReference type="RefSeq" id="WP_065081757.1">
    <property type="nucleotide sequence ID" value="NZ_FLSS01000004.1"/>
</dbReference>
<evidence type="ECO:0000313" key="1">
    <source>
        <dbReference type="EMBL" id="TYO84910.1"/>
    </source>
</evidence>
<gene>
    <name evidence="1" type="ORF">LX74_03715</name>
</gene>
<dbReference type="EMBL" id="VNHK01000017">
    <property type="protein sequence ID" value="TYO84910.1"/>
    <property type="molecule type" value="Genomic_DNA"/>
</dbReference>
<evidence type="ECO:0000313" key="2">
    <source>
        <dbReference type="Proteomes" id="UP000324513"/>
    </source>
</evidence>
<accession>A0ABY3NBL8</accession>
<comment type="caution">
    <text evidence="1">The sequence shown here is derived from an EMBL/GenBank/DDBJ whole genome shotgun (WGS) entry which is preliminary data.</text>
</comment>